<accession>A0A377GY53</accession>
<evidence type="ECO:0000256" key="1">
    <source>
        <dbReference type="ARBA" id="ARBA00001966"/>
    </source>
</evidence>
<evidence type="ECO:0000256" key="4">
    <source>
        <dbReference type="ARBA" id="ARBA00023014"/>
    </source>
</evidence>
<keyword evidence="8" id="KW-1185">Reference proteome</keyword>
<feature type="domain" description="ATPase BadF/BadG/BcrA/BcrD type" evidence="5">
    <location>
        <begin position="327"/>
        <end position="581"/>
    </location>
</feature>
<dbReference type="OrthoDB" id="9802715at2"/>
<dbReference type="InterPro" id="IPR018709">
    <property type="entry name" value="CoA_activase_DUF2229"/>
</dbReference>
<dbReference type="CDD" id="cd24035">
    <property type="entry name" value="ASKHA_NBD_O66634-like_rpt2"/>
    <property type="match status" value="1"/>
</dbReference>
<protein>
    <submittedName>
        <fullName evidence="7">2-hydroxyglutaryl-CoA dehydratase component A</fullName>
    </submittedName>
</protein>
<dbReference type="Pfam" id="PF09989">
    <property type="entry name" value="DUF2229"/>
    <property type="match status" value="1"/>
</dbReference>
<sequence>MKEFFIGTDVGSTTVKIVCLDEEKNIVYSIYQRHLSNVRETTKSMFDDFFKFMKEKYGEDISFKINITGSSGMGIASWIGIEFVQEVIACIKAIEVIIPETDVAIELGGEDAKITFLKNDMDQRMNGSCAGGTGAFIDQIAALLNTDATGLNELAKEYDTIYPIAARCGVFAKTDIQPLVNEGVKKGNIAVSVFQAVVNQTITGLACGKKITGKVAFLGGPLFFLSELRKRFIETLNLAPEDVIFPKNSQIFVAQGAGFLSEENNNTYSLEELQKKFLKLNEKDTSETSRLQPLFTNDEEFEEFKSRHEKEKIESKAIENYSGNAYLGIDSGSTTIKVVLISEEKEILYSYYSHNKGNPLDNIIDNLKLLYSKLHDKIKIKGSCVTGYGENLIKSALRVDKGVVETIAHYKGAKFFQPQVDFILDIGGQDMKCLKIQDGVITSILLNEACSSGCGSFLETFANSLGMDIKEFAKLGLTSKSPADLGTRCTVFMNSKVKQAQKDGVEVADISAGLSYSVVKNTLFKVIKIKNKEELGKYIVVQGGTFLNDCVLRAFEKVSEREVIRPNIAGIMGAFGAALIAQEEAKEYSTLMTLEELENFHYTTNLTRCGMCTNRCLLTIHKFESGENFISGNRCDNPVAKMKKNQAPNMFEYKYNRLFSYTPLELSKATRGEIGIPRVLNFYDSYPFWFTLLTELGFRVVLSDDSSKKLYESGIDTITSDSICYPAKLVHGHIMNLISKGVNRIFYPCVIFEEKEDKKSQNQFNCPIVMSYPEVIKNNMDIIKEKNIDMMIPVFSFENKEVLYKTVMEEFARFGVTKPEVKMAVDKALEEKYNFRKDMQNRAKEIISELERTGKIGVVLCGRPYHCDKEIHHGIPNIINSFGIAVLTGDAVASLGSLDDELRVIDQWTYHSRLYRAATVVGKNPNLELIELNSFSCGIDAVTTDQVNEILNNYGKVHTLLKIDEISNLGAVKIRIRSLLAALEYKKNSVANVIKHKIEYKKAEFTKAMKKEYTILAPQMAPMHFDLIKHAFKAQGYNLVILPETQEALDCGLKYVNNDACYPSILVIGELISALQSGKYDLDRTAVIISQTGGSCRATNYLGFLKKAIKDAGFEKVPILSLNANGFEKQEGFSLSLPLIHKALIAVSYGDLLMKLLYHTRPYELNKGESDALYKKWNQQVIKNIHNGNFGEFKRNCKLIVDEFAKIEVSNEKKIKVGIVGEILVKFSPFANNDLANFIEQEGGEVYTSSLMNFIKYCIYSDIFLAEKFKGKMAGLKQRGALWILDRYTAVLNDAISTHARFMREISIQETAKKTSEFISIGHQSGEGWFLMGEMIDFIEHGVPNIVCVQPFGCLPNHITGKGMIKRLREEYENVNITPIDYDPAYSEVNQLNRIKLMLSVAKKNMKKKIS</sequence>
<evidence type="ECO:0000259" key="6">
    <source>
        <dbReference type="Pfam" id="PF09989"/>
    </source>
</evidence>
<dbReference type="CDD" id="cd24034">
    <property type="entry name" value="ASKHA_NBD_O66634-like_rpt1"/>
    <property type="match status" value="1"/>
</dbReference>
<keyword evidence="3" id="KW-0408">Iron</keyword>
<keyword evidence="4" id="KW-0411">Iron-sulfur</keyword>
<name>A0A377GY53_9FUSO</name>
<dbReference type="InterPro" id="IPR008275">
    <property type="entry name" value="CoA_E_activase_dom"/>
</dbReference>
<dbReference type="Pfam" id="PF01869">
    <property type="entry name" value="BcrAD_BadFG"/>
    <property type="match status" value="2"/>
</dbReference>
<evidence type="ECO:0000313" key="8">
    <source>
        <dbReference type="Proteomes" id="UP000255328"/>
    </source>
</evidence>
<comment type="cofactor">
    <cofactor evidence="1">
        <name>[4Fe-4S] cluster</name>
        <dbReference type="ChEBI" id="CHEBI:49883"/>
    </cofactor>
</comment>
<dbReference type="PANTHER" id="PTHR32329:SF4">
    <property type="entry name" value="ACTIVATOR OF 2-HYDROXYACYL-COA DEHYDRATASE"/>
    <property type="match status" value="1"/>
</dbReference>
<evidence type="ECO:0000259" key="5">
    <source>
        <dbReference type="Pfam" id="PF01869"/>
    </source>
</evidence>
<dbReference type="GO" id="GO:0046872">
    <property type="term" value="F:metal ion binding"/>
    <property type="evidence" value="ECO:0007669"/>
    <property type="project" value="UniProtKB-KW"/>
</dbReference>
<evidence type="ECO:0000256" key="3">
    <source>
        <dbReference type="ARBA" id="ARBA00023004"/>
    </source>
</evidence>
<proteinExistence type="predicted"/>
<dbReference type="InterPro" id="IPR043129">
    <property type="entry name" value="ATPase_NBD"/>
</dbReference>
<dbReference type="GO" id="GO:0051536">
    <property type="term" value="F:iron-sulfur cluster binding"/>
    <property type="evidence" value="ECO:0007669"/>
    <property type="project" value="UniProtKB-KW"/>
</dbReference>
<dbReference type="EMBL" id="UGGU01000003">
    <property type="protein sequence ID" value="STO31927.1"/>
    <property type="molecule type" value="Genomic_DNA"/>
</dbReference>
<evidence type="ECO:0000313" key="7">
    <source>
        <dbReference type="EMBL" id="STO31927.1"/>
    </source>
</evidence>
<dbReference type="SUPFAM" id="SSF53067">
    <property type="entry name" value="Actin-like ATPase domain"/>
    <property type="match status" value="2"/>
</dbReference>
<dbReference type="Gene3D" id="3.30.420.40">
    <property type="match status" value="4"/>
</dbReference>
<dbReference type="Proteomes" id="UP000255328">
    <property type="component" value="Unassembled WGS sequence"/>
</dbReference>
<feature type="domain" description="ATPase BadF/BadG/BcrA/BcrD type" evidence="5">
    <location>
        <begin position="6"/>
        <end position="257"/>
    </location>
</feature>
<gene>
    <name evidence="7" type="primary">hgdC</name>
    <name evidence="7" type="ORF">NCTC10723_01390</name>
</gene>
<dbReference type="NCBIfam" id="TIGR00241">
    <property type="entry name" value="CoA_E_activ"/>
    <property type="match status" value="1"/>
</dbReference>
<dbReference type="RefSeq" id="WP_115270676.1">
    <property type="nucleotide sequence ID" value="NZ_UGGU01000003.1"/>
</dbReference>
<reference evidence="7 8" key="1">
    <citation type="submission" date="2018-06" db="EMBL/GenBank/DDBJ databases">
        <authorList>
            <consortium name="Pathogen Informatics"/>
            <person name="Doyle S."/>
        </authorList>
    </citation>
    <scope>NUCLEOTIDE SEQUENCE [LARGE SCALE GENOMIC DNA]</scope>
    <source>
        <strain evidence="7 8">NCTC10723</strain>
    </source>
</reference>
<dbReference type="PANTHER" id="PTHR32329">
    <property type="entry name" value="BIFUNCTIONAL PROTEIN [INCLUDES 2-HYDROXYACYL-COA DEHYDRATASE (N-TER) AND ITS ACTIVATOR DOMAIN (C_TERM)-RELATED"/>
    <property type="match status" value="1"/>
</dbReference>
<keyword evidence="2" id="KW-0479">Metal-binding</keyword>
<dbReference type="InterPro" id="IPR051805">
    <property type="entry name" value="Dehydratase_Activator_Redct"/>
</dbReference>
<evidence type="ECO:0000256" key="2">
    <source>
        <dbReference type="ARBA" id="ARBA00022723"/>
    </source>
</evidence>
<feature type="domain" description="DUF2229" evidence="6">
    <location>
        <begin position="674"/>
        <end position="892"/>
    </location>
</feature>
<organism evidence="7 8">
    <name type="scientific">Fusobacterium necrogenes</name>
    <dbReference type="NCBI Taxonomy" id="858"/>
    <lineage>
        <taxon>Bacteria</taxon>
        <taxon>Fusobacteriati</taxon>
        <taxon>Fusobacteriota</taxon>
        <taxon>Fusobacteriia</taxon>
        <taxon>Fusobacteriales</taxon>
        <taxon>Fusobacteriaceae</taxon>
        <taxon>Fusobacterium</taxon>
    </lineage>
</organism>
<dbReference type="InterPro" id="IPR002731">
    <property type="entry name" value="ATPase_BadF"/>
</dbReference>